<dbReference type="SUPFAM" id="SSF53448">
    <property type="entry name" value="Nucleotide-diphospho-sugar transferases"/>
    <property type="match status" value="1"/>
</dbReference>
<feature type="coiled-coil region" evidence="1">
    <location>
        <begin position="328"/>
        <end position="366"/>
    </location>
</feature>
<keyword evidence="1" id="KW-0175">Coiled coil</keyword>
<name>A0AAE3P131_9BACT</name>
<evidence type="ECO:0000313" key="2">
    <source>
        <dbReference type="EMBL" id="MDF2954007.1"/>
    </source>
</evidence>
<evidence type="ECO:0000256" key="1">
    <source>
        <dbReference type="SAM" id="Coils"/>
    </source>
</evidence>
<dbReference type="AlphaFoldDB" id="A0AAE3P131"/>
<organism evidence="2 3">
    <name type="scientific">Candidatus Thermodesulfobacterium syntrophicum</name>
    <dbReference type="NCBI Taxonomy" id="3060442"/>
    <lineage>
        <taxon>Bacteria</taxon>
        <taxon>Pseudomonadati</taxon>
        <taxon>Thermodesulfobacteriota</taxon>
        <taxon>Thermodesulfobacteria</taxon>
        <taxon>Thermodesulfobacteriales</taxon>
        <taxon>Thermodesulfobacteriaceae</taxon>
        <taxon>Thermodesulfobacterium</taxon>
    </lineage>
</organism>
<comment type="caution">
    <text evidence="2">The sequence shown here is derived from an EMBL/GenBank/DDBJ whole genome shotgun (WGS) entry which is preliminary data.</text>
</comment>
<dbReference type="Proteomes" id="UP001144110">
    <property type="component" value="Unassembled WGS sequence"/>
</dbReference>
<sequence>MKKLRFQIRTWNRAKKIEICVRRIAEEVKKFGIERDIVIFVIDNHSSDETPKVLKNLKEEYPFLVTYRYPKWCSVEEWLPIPEEVLKKVEAEFVWVWGDDDILLKDALPIVWKVLNSKEAENCAVIHAGHSGLTPHSYKIYYGTVIEFFNLMGFAQFVGWFTSVICGKELVEKYLDSLNRLTIQKNCPYYPEFIKTAFPHVLLILYFTYYSPAIVIDYPVAEPIEPQTTEDAERWEKENIGWRYFLFVKELKKLFDLQLFPEKFKPLFFKYHGYNLWDRFLFEMISSRIGIYTRNPRPDEGWEIILHMADLIDDPVVAKQIRISVYLAKELCSRYQALKQEVETISDDQKDKKERLQRELGTLHQKMLFILDEINRPIFEEGWAGKGYRKKN</sequence>
<reference evidence="2" key="1">
    <citation type="submission" date="2022-11" db="EMBL/GenBank/DDBJ databases">
        <title>Candidatus Alkanophaga archaea from heated hydrothermal vent sediment oxidize petroleum alkanes.</title>
        <authorList>
            <person name="Zehnle H."/>
            <person name="Laso-Perez R."/>
            <person name="Lipp J."/>
            <person name="Teske A."/>
            <person name="Wegener G."/>
        </authorList>
    </citation>
    <scope>NUCLEOTIDE SEQUENCE</scope>
    <source>
        <strain evidence="2">MCA70</strain>
    </source>
</reference>
<protein>
    <submittedName>
        <fullName evidence="2">Glycosyltransferase involved in cell wall bisynthesis</fullName>
    </submittedName>
</protein>
<accession>A0AAE3P131</accession>
<gene>
    <name evidence="2" type="ORF">OD816_001252</name>
</gene>
<dbReference type="EMBL" id="JAPHEG010000005">
    <property type="protein sequence ID" value="MDF2954007.1"/>
    <property type="molecule type" value="Genomic_DNA"/>
</dbReference>
<dbReference type="InterPro" id="IPR029044">
    <property type="entry name" value="Nucleotide-diphossugar_trans"/>
</dbReference>
<evidence type="ECO:0000313" key="3">
    <source>
        <dbReference type="Proteomes" id="UP001144110"/>
    </source>
</evidence>
<dbReference type="Gene3D" id="3.90.550.10">
    <property type="entry name" value="Spore Coat Polysaccharide Biosynthesis Protein SpsA, Chain A"/>
    <property type="match status" value="1"/>
</dbReference>
<proteinExistence type="predicted"/>
<dbReference type="CDD" id="cd00761">
    <property type="entry name" value="Glyco_tranf_GTA_type"/>
    <property type="match status" value="1"/>
</dbReference>